<evidence type="ECO:0000256" key="2">
    <source>
        <dbReference type="PROSITE-ProRule" id="PRU00335"/>
    </source>
</evidence>
<accession>A0A285IMP8</accession>
<dbReference type="Pfam" id="PF00440">
    <property type="entry name" value="TetR_N"/>
    <property type="match status" value="1"/>
</dbReference>
<dbReference type="PROSITE" id="PS50977">
    <property type="entry name" value="HTH_TETR_2"/>
    <property type="match status" value="1"/>
</dbReference>
<evidence type="ECO:0000313" key="4">
    <source>
        <dbReference type="EMBL" id="SNY49224.1"/>
    </source>
</evidence>
<dbReference type="InterPro" id="IPR001647">
    <property type="entry name" value="HTH_TetR"/>
</dbReference>
<keyword evidence="5" id="KW-1185">Reference proteome</keyword>
<dbReference type="InterPro" id="IPR009057">
    <property type="entry name" value="Homeodomain-like_sf"/>
</dbReference>
<dbReference type="Gene3D" id="1.10.357.10">
    <property type="entry name" value="Tetracycline Repressor, domain 2"/>
    <property type="match status" value="1"/>
</dbReference>
<dbReference type="PRINTS" id="PR00455">
    <property type="entry name" value="HTHTETR"/>
</dbReference>
<dbReference type="PANTHER" id="PTHR30055:SF200">
    <property type="entry name" value="HTH-TYPE TRANSCRIPTIONAL REPRESSOR BDCR"/>
    <property type="match status" value="1"/>
</dbReference>
<gene>
    <name evidence="4" type="ORF">SAMN05421748_109258</name>
</gene>
<dbReference type="Proteomes" id="UP000219612">
    <property type="component" value="Unassembled WGS sequence"/>
</dbReference>
<reference evidence="5" key="1">
    <citation type="submission" date="2017-09" db="EMBL/GenBank/DDBJ databases">
        <authorList>
            <person name="Varghese N."/>
            <person name="Submissions S."/>
        </authorList>
    </citation>
    <scope>NUCLEOTIDE SEQUENCE [LARGE SCALE GENOMIC DNA]</scope>
    <source>
        <strain evidence="5">CGMCC 4.6857</strain>
    </source>
</reference>
<sequence length="192" mass="20730">MLWIGLFLMARTEDPSGRQRILAVAAELFYVRGVRAVGMAEVIQAAGCGKNMLYRHFPGKSALVAAYLGRAREEREAATSAALTGEPREQLVALVTEVAYRVRGSAYRGCAFRKYLAEFPSPGDDDEATAVARAYLRDTRAQVSELVAAAGGPPQLGDRLWLLIDSLYSGTGPDPSVAVEWARELVAAGRPD</sequence>
<dbReference type="EMBL" id="OBDY01000009">
    <property type="protein sequence ID" value="SNY49224.1"/>
    <property type="molecule type" value="Genomic_DNA"/>
</dbReference>
<proteinExistence type="predicted"/>
<name>A0A285IMP8_9ACTN</name>
<protein>
    <submittedName>
        <fullName evidence="4">DNA-binding transcriptional regulator, AcrR family</fullName>
    </submittedName>
</protein>
<dbReference type="SUPFAM" id="SSF46689">
    <property type="entry name" value="Homeodomain-like"/>
    <property type="match status" value="1"/>
</dbReference>
<dbReference type="GO" id="GO:0003700">
    <property type="term" value="F:DNA-binding transcription factor activity"/>
    <property type="evidence" value="ECO:0007669"/>
    <property type="project" value="TreeGrafter"/>
</dbReference>
<organism evidence="4 5">
    <name type="scientific">Paractinoplanes atraurantiacus</name>
    <dbReference type="NCBI Taxonomy" id="1036182"/>
    <lineage>
        <taxon>Bacteria</taxon>
        <taxon>Bacillati</taxon>
        <taxon>Actinomycetota</taxon>
        <taxon>Actinomycetes</taxon>
        <taxon>Micromonosporales</taxon>
        <taxon>Micromonosporaceae</taxon>
        <taxon>Paractinoplanes</taxon>
    </lineage>
</organism>
<keyword evidence="1 2" id="KW-0238">DNA-binding</keyword>
<dbReference type="AlphaFoldDB" id="A0A285IMP8"/>
<dbReference type="InterPro" id="IPR050109">
    <property type="entry name" value="HTH-type_TetR-like_transc_reg"/>
</dbReference>
<dbReference type="GO" id="GO:0000976">
    <property type="term" value="F:transcription cis-regulatory region binding"/>
    <property type="evidence" value="ECO:0007669"/>
    <property type="project" value="TreeGrafter"/>
</dbReference>
<dbReference type="PANTHER" id="PTHR30055">
    <property type="entry name" value="HTH-TYPE TRANSCRIPTIONAL REGULATOR RUTR"/>
    <property type="match status" value="1"/>
</dbReference>
<evidence type="ECO:0000313" key="5">
    <source>
        <dbReference type="Proteomes" id="UP000219612"/>
    </source>
</evidence>
<evidence type="ECO:0000256" key="1">
    <source>
        <dbReference type="ARBA" id="ARBA00023125"/>
    </source>
</evidence>
<feature type="domain" description="HTH tetR-type" evidence="3">
    <location>
        <begin position="15"/>
        <end position="75"/>
    </location>
</feature>
<evidence type="ECO:0000259" key="3">
    <source>
        <dbReference type="PROSITE" id="PS50977"/>
    </source>
</evidence>
<feature type="DNA-binding region" description="H-T-H motif" evidence="2">
    <location>
        <begin position="38"/>
        <end position="57"/>
    </location>
</feature>